<organism evidence="2 3">
    <name type="scientific">Pristionchus pacificus</name>
    <name type="common">Parasitic nematode worm</name>
    <dbReference type="NCBI Taxonomy" id="54126"/>
    <lineage>
        <taxon>Eukaryota</taxon>
        <taxon>Metazoa</taxon>
        <taxon>Ecdysozoa</taxon>
        <taxon>Nematoda</taxon>
        <taxon>Chromadorea</taxon>
        <taxon>Rhabditida</taxon>
        <taxon>Rhabditina</taxon>
        <taxon>Diplogasteromorpha</taxon>
        <taxon>Diplogasteroidea</taxon>
        <taxon>Neodiplogasteridae</taxon>
        <taxon>Pristionchus</taxon>
    </lineage>
</organism>
<accession>A0A2A6C6X8</accession>
<evidence type="ECO:0000313" key="3">
    <source>
        <dbReference type="Proteomes" id="UP000005239"/>
    </source>
</evidence>
<feature type="compositionally biased region" description="Basic and acidic residues" evidence="1">
    <location>
        <begin position="45"/>
        <end position="63"/>
    </location>
</feature>
<evidence type="ECO:0000313" key="2">
    <source>
        <dbReference type="EnsemblMetazoa" id="PPA43618.1"/>
    </source>
</evidence>
<dbReference type="EnsemblMetazoa" id="PPA43618.1">
    <property type="protein sequence ID" value="PPA43618.1"/>
    <property type="gene ID" value="WBGene00281987"/>
</dbReference>
<reference evidence="2" key="2">
    <citation type="submission" date="2022-06" db="UniProtKB">
        <authorList>
            <consortium name="EnsemblMetazoa"/>
        </authorList>
    </citation>
    <scope>IDENTIFICATION</scope>
    <source>
        <strain evidence="2">PS312</strain>
    </source>
</reference>
<sequence length="81" mass="9058">MYPLTTGRLLPVPSVHADCKLRVPGVEGKVETALLPLRSHAERPLMSARRNETETLHNKDEFFSPKTSNYIQEESPVAGSR</sequence>
<dbReference type="Proteomes" id="UP000005239">
    <property type="component" value="Unassembled WGS sequence"/>
</dbReference>
<evidence type="ECO:0000256" key="1">
    <source>
        <dbReference type="SAM" id="MobiDB-lite"/>
    </source>
</evidence>
<dbReference type="AlphaFoldDB" id="A0A2A6C6X8"/>
<proteinExistence type="predicted"/>
<keyword evidence="3" id="KW-1185">Reference proteome</keyword>
<reference evidence="3" key="1">
    <citation type="journal article" date="2008" name="Nat. Genet.">
        <title>The Pristionchus pacificus genome provides a unique perspective on nematode lifestyle and parasitism.</title>
        <authorList>
            <person name="Dieterich C."/>
            <person name="Clifton S.W."/>
            <person name="Schuster L.N."/>
            <person name="Chinwalla A."/>
            <person name="Delehaunty K."/>
            <person name="Dinkelacker I."/>
            <person name="Fulton L."/>
            <person name="Fulton R."/>
            <person name="Godfrey J."/>
            <person name="Minx P."/>
            <person name="Mitreva M."/>
            <person name="Roeseler W."/>
            <person name="Tian H."/>
            <person name="Witte H."/>
            <person name="Yang S.P."/>
            <person name="Wilson R.K."/>
            <person name="Sommer R.J."/>
        </authorList>
    </citation>
    <scope>NUCLEOTIDE SEQUENCE [LARGE SCALE GENOMIC DNA]</scope>
    <source>
        <strain evidence="3">PS312</strain>
    </source>
</reference>
<name>A0A2A6C6X8_PRIPA</name>
<protein>
    <submittedName>
        <fullName evidence="2">Uncharacterized protein</fullName>
    </submittedName>
</protein>
<gene>
    <name evidence="2" type="primary">WBGene00281987</name>
</gene>
<accession>A0A8R1Z000</accession>
<feature type="region of interest" description="Disordered" evidence="1">
    <location>
        <begin position="45"/>
        <end position="81"/>
    </location>
</feature>